<dbReference type="CDD" id="cd00093">
    <property type="entry name" value="HTH_XRE"/>
    <property type="match status" value="1"/>
</dbReference>
<dbReference type="Proteomes" id="UP000054823">
    <property type="component" value="Unassembled WGS sequence"/>
</dbReference>
<dbReference type="PROSITE" id="PS50943">
    <property type="entry name" value="HTH_CROC1"/>
    <property type="match status" value="1"/>
</dbReference>
<keyword evidence="3" id="KW-1185">Reference proteome</keyword>
<dbReference type="Gene3D" id="1.10.260.40">
    <property type="entry name" value="lambda repressor-like DNA-binding domains"/>
    <property type="match status" value="1"/>
</dbReference>
<dbReference type="AlphaFoldDB" id="A0A0P1ESM4"/>
<evidence type="ECO:0000313" key="3">
    <source>
        <dbReference type="Proteomes" id="UP000054823"/>
    </source>
</evidence>
<reference evidence="2 3" key="1">
    <citation type="submission" date="2015-09" db="EMBL/GenBank/DDBJ databases">
        <authorList>
            <consortium name="Swine Surveillance"/>
        </authorList>
    </citation>
    <scope>NUCLEOTIDE SEQUENCE [LARGE SCALE GENOMIC DNA]</scope>
    <source>
        <strain evidence="2 3">CECT 7688</strain>
    </source>
</reference>
<dbReference type="SUPFAM" id="SSF47413">
    <property type="entry name" value="lambda repressor-like DNA-binding domains"/>
    <property type="match status" value="1"/>
</dbReference>
<dbReference type="SMART" id="SM00530">
    <property type="entry name" value="HTH_XRE"/>
    <property type="match status" value="1"/>
</dbReference>
<dbReference type="Pfam" id="PF01381">
    <property type="entry name" value="HTH_3"/>
    <property type="match status" value="1"/>
</dbReference>
<name>A0A0P1ESM4_9RHOB</name>
<dbReference type="GO" id="GO:0003677">
    <property type="term" value="F:DNA binding"/>
    <property type="evidence" value="ECO:0007669"/>
    <property type="project" value="InterPro"/>
</dbReference>
<protein>
    <submittedName>
        <fullName evidence="2">Transcriptional repressor DicA</fullName>
    </submittedName>
</protein>
<proteinExistence type="predicted"/>
<accession>A0A0P1ESM4</accession>
<dbReference type="STRING" id="321267.SHM7688_02799"/>
<evidence type="ECO:0000259" key="1">
    <source>
        <dbReference type="PROSITE" id="PS50943"/>
    </source>
</evidence>
<dbReference type="EMBL" id="CYPW01000027">
    <property type="protein sequence ID" value="CUH53345.1"/>
    <property type="molecule type" value="Genomic_DNA"/>
</dbReference>
<evidence type="ECO:0000313" key="2">
    <source>
        <dbReference type="EMBL" id="CUH53345.1"/>
    </source>
</evidence>
<feature type="domain" description="HTH cro/C1-type" evidence="1">
    <location>
        <begin position="31"/>
        <end position="85"/>
    </location>
</feature>
<dbReference type="InterPro" id="IPR010982">
    <property type="entry name" value="Lambda_DNA-bd_dom_sf"/>
</dbReference>
<sequence length="138" mass="15215">MPQDQVEEMPEQALSEDYWYGGDVATFGDRLAAAREAAGLKPGEFAKRLGVKKSTIIAWEEDLSEPRANRLSMMAGLLNVTVGWLLTGDGEGVDLSDGSDSSEAGLVAIMTEIRNIRMSMKRDLERLARLEKSLRKKV</sequence>
<organism evidence="2 3">
    <name type="scientific">Shimia marina</name>
    <dbReference type="NCBI Taxonomy" id="321267"/>
    <lineage>
        <taxon>Bacteria</taxon>
        <taxon>Pseudomonadati</taxon>
        <taxon>Pseudomonadota</taxon>
        <taxon>Alphaproteobacteria</taxon>
        <taxon>Rhodobacterales</taxon>
        <taxon>Roseobacteraceae</taxon>
    </lineage>
</organism>
<gene>
    <name evidence="2" type="ORF">SHM7688_02799</name>
</gene>
<dbReference type="InterPro" id="IPR001387">
    <property type="entry name" value="Cro/C1-type_HTH"/>
</dbReference>
<dbReference type="RefSeq" id="WP_223229193.1">
    <property type="nucleotide sequence ID" value="NZ_CYPW01000027.1"/>
</dbReference>